<name>A0A382ETT5_9ZZZZ</name>
<dbReference type="Gene3D" id="3.90.950.10">
    <property type="match status" value="1"/>
</dbReference>
<reference evidence="3" key="1">
    <citation type="submission" date="2018-05" db="EMBL/GenBank/DDBJ databases">
        <authorList>
            <person name="Lanie J.A."/>
            <person name="Ng W.-L."/>
            <person name="Kazmierczak K.M."/>
            <person name="Andrzejewski T.M."/>
            <person name="Davidsen T.M."/>
            <person name="Wayne K.J."/>
            <person name="Tettelin H."/>
            <person name="Glass J.I."/>
            <person name="Rusch D."/>
            <person name="Podicherti R."/>
            <person name="Tsui H.-C.T."/>
            <person name="Winkler M.E."/>
        </authorList>
    </citation>
    <scope>NUCLEOTIDE SEQUENCE</scope>
</reference>
<dbReference type="EMBL" id="UINC01046282">
    <property type="protein sequence ID" value="SVB54088.1"/>
    <property type="molecule type" value="Genomic_DNA"/>
</dbReference>
<dbReference type="PANTHER" id="PTHR11067">
    <property type="entry name" value="INOSINE TRIPHOSPHATE PYROPHOSPHATASE/HAM1 PROTEIN"/>
    <property type="match status" value="1"/>
</dbReference>
<evidence type="ECO:0000256" key="1">
    <source>
        <dbReference type="ARBA" id="ARBA00008023"/>
    </source>
</evidence>
<sequence length="184" mass="20810">MNLHFVTSNPNKFRELSELLECNLSPIELDLQEIQTTDLHELVKFKLRQAYEHVQAPVIVEDTSLYFEAWNELPGPLVKFFLKNLGLSGMVRALDEFNNNSASAACCLGFTKDGESMHLFEGKVKGVIVEPRGSQHFGWDAIFLPAGHQQTFGEMSSQEKNQISPRGAATRKFKHFLTLQAKQK</sequence>
<proteinExistence type="inferred from homology"/>
<comment type="similarity">
    <text evidence="1">Belongs to the HAM1 NTPase family.</text>
</comment>
<dbReference type="NCBIfam" id="TIGR00042">
    <property type="entry name" value="RdgB/HAM1 family non-canonical purine NTP pyrophosphatase"/>
    <property type="match status" value="1"/>
</dbReference>
<dbReference type="Pfam" id="PF01725">
    <property type="entry name" value="Ham1p_like"/>
    <property type="match status" value="1"/>
</dbReference>
<dbReference type="AlphaFoldDB" id="A0A382ETT5"/>
<organism evidence="3">
    <name type="scientific">marine metagenome</name>
    <dbReference type="NCBI Taxonomy" id="408172"/>
    <lineage>
        <taxon>unclassified sequences</taxon>
        <taxon>metagenomes</taxon>
        <taxon>ecological metagenomes</taxon>
    </lineage>
</organism>
<dbReference type="InterPro" id="IPR002637">
    <property type="entry name" value="RdgB/HAM1"/>
</dbReference>
<evidence type="ECO:0000256" key="2">
    <source>
        <dbReference type="ARBA" id="ARBA00022801"/>
    </source>
</evidence>
<keyword evidence="2" id="KW-0378">Hydrolase</keyword>
<accession>A0A382ETT5</accession>
<dbReference type="InterPro" id="IPR029001">
    <property type="entry name" value="ITPase-like_fam"/>
</dbReference>
<dbReference type="SUPFAM" id="SSF52972">
    <property type="entry name" value="ITPase-like"/>
    <property type="match status" value="1"/>
</dbReference>
<gene>
    <name evidence="3" type="ORF">METZ01_LOCUS206942</name>
</gene>
<dbReference type="CDD" id="cd00515">
    <property type="entry name" value="HAM1"/>
    <property type="match status" value="1"/>
</dbReference>
<dbReference type="GO" id="GO:0009143">
    <property type="term" value="P:nucleoside triphosphate catabolic process"/>
    <property type="evidence" value="ECO:0007669"/>
    <property type="project" value="InterPro"/>
</dbReference>
<protein>
    <recommendedName>
        <fullName evidence="4">Non-canonical purine NTP pyrophosphatase</fullName>
    </recommendedName>
</protein>
<evidence type="ECO:0000313" key="3">
    <source>
        <dbReference type="EMBL" id="SVB54088.1"/>
    </source>
</evidence>
<dbReference type="GO" id="GO:0005737">
    <property type="term" value="C:cytoplasm"/>
    <property type="evidence" value="ECO:0007669"/>
    <property type="project" value="TreeGrafter"/>
</dbReference>
<dbReference type="PANTHER" id="PTHR11067:SF9">
    <property type="entry name" value="INOSINE TRIPHOSPHATE PYROPHOSPHATASE"/>
    <property type="match status" value="1"/>
</dbReference>
<evidence type="ECO:0008006" key="4">
    <source>
        <dbReference type="Google" id="ProtNLM"/>
    </source>
</evidence>
<dbReference type="GO" id="GO:0047429">
    <property type="term" value="F:nucleoside triphosphate diphosphatase activity"/>
    <property type="evidence" value="ECO:0007669"/>
    <property type="project" value="InterPro"/>
</dbReference>